<proteinExistence type="predicted"/>
<keyword evidence="2" id="KW-0808">Transferase</keyword>
<protein>
    <submittedName>
        <fullName evidence="2">Glycosyl transferase</fullName>
    </submittedName>
</protein>
<sequence length="311" mass="36016">MNDVSVSIVILNYNSSRYTIDCIDSILASSFIQYEIIVVDNNSKTDEFDVIAKYLKCINSEKISLERNSINYGFALGNIFGISKAKGEYIFVLNNDTLVDKNALDVLYYFMESNPEVSLCIPSQYDKEGIYHPSFSYLPSVANQWLGNGFCRIFNASDYMDRRKIYKEPFRVQMGSGASMFFRASDYFKVGGFDPNFFLYCEEEDICIRMKKQEMKVFFVPDAKVMHYGGGSTNRSIDIEKEFYISLFYFFSKNYSVLNSILLKMRFVFKELIKVIKRPTKQRWSLLYSLFTSSLATSLRHKQVGSIKNNV</sequence>
<dbReference type="InterPro" id="IPR001173">
    <property type="entry name" value="Glyco_trans_2-like"/>
</dbReference>
<dbReference type="RefSeq" id="WP_223938258.1">
    <property type="nucleotide sequence ID" value="NZ_AP024402.1"/>
</dbReference>
<dbReference type="InterPro" id="IPR029044">
    <property type="entry name" value="Nucleotide-diphossugar_trans"/>
</dbReference>
<name>A0ABD0BD12_AERCA</name>
<dbReference type="Gene3D" id="3.90.550.10">
    <property type="entry name" value="Spore Coat Polysaccharide Biosynthesis Protein SpsA, Chain A"/>
    <property type="match status" value="1"/>
</dbReference>
<dbReference type="SUPFAM" id="SSF53448">
    <property type="entry name" value="Nucleotide-diphospho-sugar transferases"/>
    <property type="match status" value="1"/>
</dbReference>
<organism evidence="2 3">
    <name type="scientific">Aeromonas caviae</name>
    <name type="common">Aeromonas punctata</name>
    <dbReference type="NCBI Taxonomy" id="648"/>
    <lineage>
        <taxon>Bacteria</taxon>
        <taxon>Pseudomonadati</taxon>
        <taxon>Pseudomonadota</taxon>
        <taxon>Gammaproteobacteria</taxon>
        <taxon>Aeromonadales</taxon>
        <taxon>Aeromonadaceae</taxon>
        <taxon>Aeromonas</taxon>
    </lineage>
</organism>
<dbReference type="EMBL" id="BPOP01000072">
    <property type="protein sequence ID" value="GJB94057.1"/>
    <property type="molecule type" value="Genomic_DNA"/>
</dbReference>
<dbReference type="Pfam" id="PF00535">
    <property type="entry name" value="Glycos_transf_2"/>
    <property type="match status" value="1"/>
</dbReference>
<reference evidence="2 3" key="1">
    <citation type="submission" date="2021-07" db="EMBL/GenBank/DDBJ databases">
        <title>Draft genome sequence of carbapenem-resistant Aeromonas spp. in Japan.</title>
        <authorList>
            <person name="Maehana S."/>
            <person name="Suzuki M."/>
            <person name="Kitasato H."/>
        </authorList>
    </citation>
    <scope>NUCLEOTIDE SEQUENCE [LARGE SCALE GENOMIC DNA]</scope>
    <source>
        <strain evidence="2 3">KAM382</strain>
    </source>
</reference>
<dbReference type="GO" id="GO:0016740">
    <property type="term" value="F:transferase activity"/>
    <property type="evidence" value="ECO:0007669"/>
    <property type="project" value="UniProtKB-KW"/>
</dbReference>
<evidence type="ECO:0000259" key="1">
    <source>
        <dbReference type="Pfam" id="PF00535"/>
    </source>
</evidence>
<dbReference type="PANTHER" id="PTHR43179:SF7">
    <property type="entry name" value="RHAMNOSYLTRANSFERASE WBBL"/>
    <property type="match status" value="1"/>
</dbReference>
<dbReference type="Proteomes" id="UP000737420">
    <property type="component" value="Unassembled WGS sequence"/>
</dbReference>
<evidence type="ECO:0000313" key="3">
    <source>
        <dbReference type="Proteomes" id="UP000737420"/>
    </source>
</evidence>
<accession>A0ABD0BD12</accession>
<feature type="domain" description="Glycosyltransferase 2-like" evidence="1">
    <location>
        <begin position="7"/>
        <end position="153"/>
    </location>
</feature>
<comment type="caution">
    <text evidence="2">The sequence shown here is derived from an EMBL/GenBank/DDBJ whole genome shotgun (WGS) entry which is preliminary data.</text>
</comment>
<dbReference type="PANTHER" id="PTHR43179">
    <property type="entry name" value="RHAMNOSYLTRANSFERASE WBBL"/>
    <property type="match status" value="1"/>
</dbReference>
<dbReference type="AlphaFoldDB" id="A0ABD0BD12"/>
<gene>
    <name evidence="2" type="ORF">KAM382_41180</name>
</gene>
<evidence type="ECO:0000313" key="2">
    <source>
        <dbReference type="EMBL" id="GJB94057.1"/>
    </source>
</evidence>
<dbReference type="CDD" id="cd04186">
    <property type="entry name" value="GT_2_like_c"/>
    <property type="match status" value="1"/>
</dbReference>